<evidence type="ECO:0000259" key="2">
    <source>
        <dbReference type="Pfam" id="PF13542"/>
    </source>
</evidence>
<name>T1B6S6_9ZZZZ</name>
<dbReference type="Pfam" id="PF01610">
    <property type="entry name" value="DDE_Tnp_ISL3"/>
    <property type="match status" value="1"/>
</dbReference>
<evidence type="ECO:0000313" key="3">
    <source>
        <dbReference type="EMBL" id="EQD49930.1"/>
    </source>
</evidence>
<accession>T1B6S6</accession>
<comment type="caution">
    <text evidence="3">The sequence shown here is derived from an EMBL/GenBank/DDBJ whole genome shotgun (WGS) entry which is preliminary data.</text>
</comment>
<gene>
    <name evidence="3" type="ORF">B1A_13622</name>
</gene>
<dbReference type="InterPro" id="IPR032877">
    <property type="entry name" value="Transposase_HTH"/>
</dbReference>
<feature type="domain" description="Transposase IS204/IS1001/IS1096/IS1165 DDE" evidence="1">
    <location>
        <begin position="155"/>
        <end position="393"/>
    </location>
</feature>
<dbReference type="NCBIfam" id="NF033550">
    <property type="entry name" value="transpos_ISL3"/>
    <property type="match status" value="1"/>
</dbReference>
<reference evidence="3" key="2">
    <citation type="journal article" date="2014" name="ISME J.">
        <title>Microbial stratification in low pH oxic and suboxic macroscopic growths along an acid mine drainage.</title>
        <authorList>
            <person name="Mendez-Garcia C."/>
            <person name="Mesa V."/>
            <person name="Sprenger R.R."/>
            <person name="Richter M."/>
            <person name="Diez M.S."/>
            <person name="Solano J."/>
            <person name="Bargiela R."/>
            <person name="Golyshina O.V."/>
            <person name="Manteca A."/>
            <person name="Ramos J.L."/>
            <person name="Gallego J.R."/>
            <person name="Llorente I."/>
            <person name="Martins Dos Santos V.A."/>
            <person name="Jensen O.N."/>
            <person name="Pelaez A.I."/>
            <person name="Sanchez J."/>
            <person name="Ferrer M."/>
        </authorList>
    </citation>
    <scope>NUCLEOTIDE SEQUENCE</scope>
</reference>
<reference evidence="3" key="1">
    <citation type="submission" date="2013-08" db="EMBL/GenBank/DDBJ databases">
        <authorList>
            <person name="Mendez C."/>
            <person name="Richter M."/>
            <person name="Ferrer M."/>
            <person name="Sanchez J."/>
        </authorList>
    </citation>
    <scope>NUCLEOTIDE SEQUENCE</scope>
</reference>
<protein>
    <submittedName>
        <fullName evidence="3">Transposase IS204/IS1001/IS1096/IS1165 family protein</fullName>
    </submittedName>
</protein>
<dbReference type="AlphaFoldDB" id="T1B6S6"/>
<feature type="domain" description="Transposase IS204/IS1001/IS1096/IS1165 helix-turn-helix" evidence="2">
    <location>
        <begin position="90"/>
        <end position="139"/>
    </location>
</feature>
<dbReference type="EMBL" id="AUZX01009974">
    <property type="protein sequence ID" value="EQD49930.1"/>
    <property type="molecule type" value="Genomic_DNA"/>
</dbReference>
<dbReference type="PANTHER" id="PTHR33498:SF1">
    <property type="entry name" value="TRANSPOSASE FOR INSERTION SEQUENCE ELEMENT IS1557"/>
    <property type="match status" value="1"/>
</dbReference>
<dbReference type="InterPro" id="IPR002560">
    <property type="entry name" value="Transposase_DDE"/>
</dbReference>
<sequence length="424" mass="47260">MRVTTAFKHLLALPGVTVRQVDFGSRQVTVTVALRSGRLRCPACAYTTTARYDTRPVPSSWRHLDLGIWRLEVRAGLLRLQCPTHGVRTEAVPFARAGSDFTRDFEDLVGWLATAMDKTAIVRLVRIDWDSVGRIIARVMDDKLDPKRLDNLFVVGVDEVAWKKGQQYITLVSDHQRGKMVWGAEGRDSKTLNQFFTELGTERSAAIEAVSMDLGPAYAKSVRATGHAPQAIICYDPFHCVQLATKALDTVRRQAWQEMRILPDPTLAKRFKGARWCLLKNPVDLTDKQATTLRKIRRRGGEVWRAYALKEALRAVFAGDLSEDEVAALLDRFCSKASRSGLKPFITLSRTIAKHRAGILAAVHLGINNARHEALNGRVRLIMKRAYGFHSAKSALALIMLTIGPVDHVLPHERQPGVSILSSA</sequence>
<organism evidence="3">
    <name type="scientific">mine drainage metagenome</name>
    <dbReference type="NCBI Taxonomy" id="410659"/>
    <lineage>
        <taxon>unclassified sequences</taxon>
        <taxon>metagenomes</taxon>
        <taxon>ecological metagenomes</taxon>
    </lineage>
</organism>
<proteinExistence type="predicted"/>
<evidence type="ECO:0000259" key="1">
    <source>
        <dbReference type="Pfam" id="PF01610"/>
    </source>
</evidence>
<dbReference type="PANTHER" id="PTHR33498">
    <property type="entry name" value="TRANSPOSASE FOR INSERTION SEQUENCE ELEMENT IS1557"/>
    <property type="match status" value="1"/>
</dbReference>
<dbReference type="Pfam" id="PF13542">
    <property type="entry name" value="HTH_Tnp_ISL3"/>
    <property type="match status" value="1"/>
</dbReference>
<dbReference type="InterPro" id="IPR047951">
    <property type="entry name" value="Transpos_ISL3"/>
</dbReference>